<dbReference type="SUPFAM" id="SSF51658">
    <property type="entry name" value="Xylose isomerase-like"/>
    <property type="match status" value="1"/>
</dbReference>
<proteinExistence type="predicted"/>
<organism evidence="2 3">
    <name type="scientific">Sphingobacterium kitahiroshimense</name>
    <dbReference type="NCBI Taxonomy" id="470446"/>
    <lineage>
        <taxon>Bacteria</taxon>
        <taxon>Pseudomonadati</taxon>
        <taxon>Bacteroidota</taxon>
        <taxon>Sphingobacteriia</taxon>
        <taxon>Sphingobacteriales</taxon>
        <taxon>Sphingobacteriaceae</taxon>
        <taxon>Sphingobacterium</taxon>
    </lineage>
</organism>
<reference evidence="2 3" key="1">
    <citation type="submission" date="2024-04" db="EMBL/GenBank/DDBJ databases">
        <title>WGS of bacteria from Torrens River.</title>
        <authorList>
            <person name="Wyrsch E.R."/>
            <person name="Drigo B."/>
        </authorList>
    </citation>
    <scope>NUCLEOTIDE SEQUENCE [LARGE SCALE GENOMIC DNA]</scope>
    <source>
        <strain evidence="2 3">TWI391</strain>
    </source>
</reference>
<keyword evidence="2" id="KW-0413">Isomerase</keyword>
<dbReference type="GO" id="GO:0016853">
    <property type="term" value="F:isomerase activity"/>
    <property type="evidence" value="ECO:0007669"/>
    <property type="project" value="UniProtKB-KW"/>
</dbReference>
<accession>A0ABV0BTN6</accession>
<dbReference type="EMBL" id="JBDJNQ010000005">
    <property type="protein sequence ID" value="MEN5378149.1"/>
    <property type="molecule type" value="Genomic_DNA"/>
</dbReference>
<evidence type="ECO:0000313" key="3">
    <source>
        <dbReference type="Proteomes" id="UP001409291"/>
    </source>
</evidence>
<dbReference type="Gene3D" id="3.20.20.150">
    <property type="entry name" value="Divalent-metal-dependent TIM barrel enzymes"/>
    <property type="match status" value="1"/>
</dbReference>
<dbReference type="InterPro" id="IPR013022">
    <property type="entry name" value="Xyl_isomerase-like_TIM-brl"/>
</dbReference>
<dbReference type="Pfam" id="PF01261">
    <property type="entry name" value="AP_endonuc_2"/>
    <property type="match status" value="1"/>
</dbReference>
<keyword evidence="3" id="KW-1185">Reference proteome</keyword>
<evidence type="ECO:0000259" key="1">
    <source>
        <dbReference type="Pfam" id="PF01261"/>
    </source>
</evidence>
<dbReference type="InterPro" id="IPR036237">
    <property type="entry name" value="Xyl_isomerase-like_sf"/>
</dbReference>
<gene>
    <name evidence="2" type="ORF">ABE541_12845</name>
</gene>
<name>A0ABV0BTN6_9SPHI</name>
<comment type="caution">
    <text evidence="2">The sequence shown here is derived from an EMBL/GenBank/DDBJ whole genome shotgun (WGS) entry which is preliminary data.</text>
</comment>
<dbReference type="RefSeq" id="WP_346581424.1">
    <property type="nucleotide sequence ID" value="NZ_JBDJLH010000008.1"/>
</dbReference>
<dbReference type="InterPro" id="IPR050312">
    <property type="entry name" value="IolE/XylAMocC-like"/>
</dbReference>
<dbReference type="Proteomes" id="UP001409291">
    <property type="component" value="Unassembled WGS sequence"/>
</dbReference>
<dbReference type="PANTHER" id="PTHR12110">
    <property type="entry name" value="HYDROXYPYRUVATE ISOMERASE"/>
    <property type="match status" value="1"/>
</dbReference>
<dbReference type="PANTHER" id="PTHR12110:SF41">
    <property type="entry name" value="INOSOSE DEHYDRATASE"/>
    <property type="match status" value="1"/>
</dbReference>
<sequence>MNNSRRQFIKKAGLGLSAAYFLPQLLSCESKKPGIDSPFANIGVQLYSIRDLMTANPTDSLQQVSKIGYKHVETYGVDTVAKSFWGLDYKSLKKVLDDNGLKSHSGHYDMSKYFSRNHQDKEDLNIYFDAAKELGQEYVIAPVSPMFDISALKKDDFLYIAEQLNKAGEAAKKHGLKVAFHNHFWEFRDLGNGTKGEEVLLAFTEPDLVDFELDLYWAEKAGINPVSLFEKFPNRFKLWHIKDMDKAFTKTIVGPEFDKLDFGAISKEVKYTEVGTGHIDFIAIAQAKAKAGLKYAFVEQDDIYLPNKFESLKKSYDYVEQHLAKI</sequence>
<feature type="domain" description="Xylose isomerase-like TIM barrel" evidence="1">
    <location>
        <begin position="62"/>
        <end position="287"/>
    </location>
</feature>
<evidence type="ECO:0000313" key="2">
    <source>
        <dbReference type="EMBL" id="MEN5378149.1"/>
    </source>
</evidence>
<protein>
    <submittedName>
        <fullName evidence="2">Sugar phosphate isomerase/epimerase</fullName>
    </submittedName>
</protein>